<evidence type="ECO:0000313" key="1">
    <source>
        <dbReference type="EMBL" id="CAJ2671961.1"/>
    </source>
</evidence>
<protein>
    <submittedName>
        <fullName evidence="1">Uncharacterized protein</fullName>
    </submittedName>
</protein>
<keyword evidence="2" id="KW-1185">Reference proteome</keyword>
<name>A0ACB0LR63_TRIPR</name>
<accession>A0ACB0LR63</accession>
<proteinExistence type="predicted"/>
<comment type="caution">
    <text evidence="1">The sequence shown here is derived from an EMBL/GenBank/DDBJ whole genome shotgun (WGS) entry which is preliminary data.</text>
</comment>
<dbReference type="EMBL" id="CASHSV030000615">
    <property type="protein sequence ID" value="CAJ2671961.1"/>
    <property type="molecule type" value="Genomic_DNA"/>
</dbReference>
<reference evidence="1" key="1">
    <citation type="submission" date="2023-10" db="EMBL/GenBank/DDBJ databases">
        <authorList>
            <person name="Rodriguez Cubillos JULIANA M."/>
            <person name="De Vega J."/>
        </authorList>
    </citation>
    <scope>NUCLEOTIDE SEQUENCE</scope>
</reference>
<gene>
    <name evidence="1" type="ORF">MILVUS5_LOCUS35682</name>
</gene>
<organism evidence="1 2">
    <name type="scientific">Trifolium pratense</name>
    <name type="common">Red clover</name>
    <dbReference type="NCBI Taxonomy" id="57577"/>
    <lineage>
        <taxon>Eukaryota</taxon>
        <taxon>Viridiplantae</taxon>
        <taxon>Streptophyta</taxon>
        <taxon>Embryophyta</taxon>
        <taxon>Tracheophyta</taxon>
        <taxon>Spermatophyta</taxon>
        <taxon>Magnoliopsida</taxon>
        <taxon>eudicotyledons</taxon>
        <taxon>Gunneridae</taxon>
        <taxon>Pentapetalae</taxon>
        <taxon>rosids</taxon>
        <taxon>fabids</taxon>
        <taxon>Fabales</taxon>
        <taxon>Fabaceae</taxon>
        <taxon>Papilionoideae</taxon>
        <taxon>50 kb inversion clade</taxon>
        <taxon>NPAAA clade</taxon>
        <taxon>Hologalegina</taxon>
        <taxon>IRL clade</taxon>
        <taxon>Trifolieae</taxon>
        <taxon>Trifolium</taxon>
    </lineage>
</organism>
<dbReference type="Proteomes" id="UP001177021">
    <property type="component" value="Unassembled WGS sequence"/>
</dbReference>
<sequence length="220" mass="24875">MMASKLLLQRRLFRFLQLSPYSLCSFSSSSSIHGSPFHSVKATEISSLSTSSRNFCSEKSNLVDQFHGPAPIDYSSLLQEGDFHRLAESTIHNLQEKFEDYGDSIDLDGFDIDYGNDVLTVKLGELGTYVLNKQTPNRQLWLSSPLSPGFCSQVLRSTRALCFPFSICEGILFSSTKSGPSRFDWDQDTKAWIYRRNKAKLYKILEDELEQLCGKTIVLS</sequence>
<evidence type="ECO:0000313" key="2">
    <source>
        <dbReference type="Proteomes" id="UP001177021"/>
    </source>
</evidence>